<protein>
    <submittedName>
        <fullName evidence="2">Acyl-CoA thioester hydrolase</fullName>
    </submittedName>
</protein>
<gene>
    <name evidence="2" type="ORF">SAMN05421811_11183</name>
</gene>
<dbReference type="CDD" id="cd00586">
    <property type="entry name" value="4HBT"/>
    <property type="match status" value="1"/>
</dbReference>
<dbReference type="EMBL" id="FOHX01000011">
    <property type="protein sequence ID" value="SEU32844.1"/>
    <property type="molecule type" value="Genomic_DNA"/>
</dbReference>
<dbReference type="GO" id="GO:0016787">
    <property type="term" value="F:hydrolase activity"/>
    <property type="evidence" value="ECO:0007669"/>
    <property type="project" value="UniProtKB-KW"/>
</dbReference>
<dbReference type="STRING" id="568860.SAMN05421811_11183"/>
<accession>A0A1I0L1K8</accession>
<evidence type="ECO:0000313" key="3">
    <source>
        <dbReference type="Proteomes" id="UP000199361"/>
    </source>
</evidence>
<proteinExistence type="predicted"/>
<dbReference type="OrthoDB" id="3467114at2"/>
<evidence type="ECO:0000259" key="1">
    <source>
        <dbReference type="Pfam" id="PF03061"/>
    </source>
</evidence>
<feature type="domain" description="Thioesterase" evidence="1">
    <location>
        <begin position="19"/>
        <end position="88"/>
    </location>
</feature>
<dbReference type="InterPro" id="IPR029069">
    <property type="entry name" value="HotDog_dom_sf"/>
</dbReference>
<dbReference type="SUPFAM" id="SSF54637">
    <property type="entry name" value="Thioesterase/thiol ester dehydrase-isomerase"/>
    <property type="match status" value="1"/>
</dbReference>
<dbReference type="Pfam" id="PF03061">
    <property type="entry name" value="4HBT"/>
    <property type="match status" value="1"/>
</dbReference>
<dbReference type="Proteomes" id="UP000199361">
    <property type="component" value="Unassembled WGS sequence"/>
</dbReference>
<sequence length="129" mass="14276">MSVHRVRGVVAFHETDASGLYHYTNALKWAENAEHVLYRSVGLPVAGFPRRTVRASFERPLADGAEYVVELRVEALGNTSITYGWRILEAEHVAVSGAHTVVHLDDSGKPCRVPDVLRAVLRDLMDDPA</sequence>
<keyword evidence="2" id="KW-0378">Hydrolase</keyword>
<organism evidence="2 3">
    <name type="scientific">Nonomuraea wenchangensis</name>
    <dbReference type="NCBI Taxonomy" id="568860"/>
    <lineage>
        <taxon>Bacteria</taxon>
        <taxon>Bacillati</taxon>
        <taxon>Actinomycetota</taxon>
        <taxon>Actinomycetes</taxon>
        <taxon>Streptosporangiales</taxon>
        <taxon>Streptosporangiaceae</taxon>
        <taxon>Nonomuraea</taxon>
    </lineage>
</organism>
<dbReference type="InterPro" id="IPR006683">
    <property type="entry name" value="Thioestr_dom"/>
</dbReference>
<dbReference type="RefSeq" id="WP_091087956.1">
    <property type="nucleotide sequence ID" value="NZ_FOHX01000011.1"/>
</dbReference>
<reference evidence="2 3" key="1">
    <citation type="submission" date="2016-10" db="EMBL/GenBank/DDBJ databases">
        <authorList>
            <person name="de Groot N.N."/>
        </authorList>
    </citation>
    <scope>NUCLEOTIDE SEQUENCE [LARGE SCALE GENOMIC DNA]</scope>
    <source>
        <strain evidence="2 3">CGMCC 4.5598</strain>
    </source>
</reference>
<dbReference type="AlphaFoldDB" id="A0A1I0L1K8"/>
<name>A0A1I0L1K8_9ACTN</name>
<keyword evidence="3" id="KW-1185">Reference proteome</keyword>
<dbReference type="Gene3D" id="3.10.129.10">
    <property type="entry name" value="Hotdog Thioesterase"/>
    <property type="match status" value="1"/>
</dbReference>
<evidence type="ECO:0000313" key="2">
    <source>
        <dbReference type="EMBL" id="SEU32844.1"/>
    </source>
</evidence>